<dbReference type="EMBL" id="ACVN02000118">
    <property type="protein sequence ID" value="ERK59402.1"/>
    <property type="molecule type" value="Genomic_DNA"/>
</dbReference>
<keyword evidence="6" id="KW-1185">Reference proteome</keyword>
<dbReference type="Pfam" id="PF22725">
    <property type="entry name" value="GFO_IDH_MocA_C3"/>
    <property type="match status" value="1"/>
</dbReference>
<name>U2S9D3_9ACTN</name>
<evidence type="ECO:0000313" key="6">
    <source>
        <dbReference type="Proteomes" id="UP000017052"/>
    </source>
</evidence>
<evidence type="ECO:0000313" key="5">
    <source>
        <dbReference type="EMBL" id="ERK59402.1"/>
    </source>
</evidence>
<dbReference type="GeneID" id="95360130"/>
<evidence type="ECO:0000259" key="4">
    <source>
        <dbReference type="Pfam" id="PF22725"/>
    </source>
</evidence>
<dbReference type="AlphaFoldDB" id="U2S9D3"/>
<dbReference type="GO" id="GO:0016491">
    <property type="term" value="F:oxidoreductase activity"/>
    <property type="evidence" value="ECO:0007669"/>
    <property type="project" value="UniProtKB-KW"/>
</dbReference>
<dbReference type="InterPro" id="IPR050984">
    <property type="entry name" value="Gfo/Idh/MocA_domain"/>
</dbReference>
<gene>
    <name evidence="5" type="ORF">HMPREF0682_0250</name>
</gene>
<proteinExistence type="inferred from homology"/>
<dbReference type="PANTHER" id="PTHR22604:SF105">
    <property type="entry name" value="TRANS-1,2-DIHYDROBENZENE-1,2-DIOL DEHYDROGENASE"/>
    <property type="match status" value="1"/>
</dbReference>
<dbReference type="InterPro" id="IPR036291">
    <property type="entry name" value="NAD(P)-bd_dom_sf"/>
</dbReference>
<comment type="similarity">
    <text evidence="1">Belongs to the Gfo/Idh/MocA family.</text>
</comment>
<feature type="domain" description="GFO/IDH/MocA-like oxidoreductase" evidence="4">
    <location>
        <begin position="130"/>
        <end position="246"/>
    </location>
</feature>
<protein>
    <submittedName>
        <fullName evidence="5">Oxidoreductase, NAD-binding domain protein</fullName>
    </submittedName>
</protein>
<reference evidence="5" key="1">
    <citation type="submission" date="2013-08" db="EMBL/GenBank/DDBJ databases">
        <authorList>
            <person name="Durkin A.S."/>
            <person name="Haft D.R."/>
            <person name="McCorrison J."/>
            <person name="Torralba M."/>
            <person name="Gillis M."/>
            <person name="Haft D.H."/>
            <person name="Methe B."/>
            <person name="Sutton G."/>
            <person name="Nelson K.E."/>
        </authorList>
    </citation>
    <scope>NUCLEOTIDE SEQUENCE [LARGE SCALE GENOMIC DNA]</scope>
    <source>
        <strain evidence="5">F0233</strain>
    </source>
</reference>
<dbReference type="Gene3D" id="3.30.360.10">
    <property type="entry name" value="Dihydrodipicolinate Reductase, domain 2"/>
    <property type="match status" value="1"/>
</dbReference>
<dbReference type="PANTHER" id="PTHR22604">
    <property type="entry name" value="OXIDOREDUCTASES"/>
    <property type="match status" value="1"/>
</dbReference>
<evidence type="ECO:0000259" key="3">
    <source>
        <dbReference type="Pfam" id="PF01408"/>
    </source>
</evidence>
<dbReference type="Pfam" id="PF01408">
    <property type="entry name" value="GFO_IDH_MocA"/>
    <property type="match status" value="1"/>
</dbReference>
<comment type="caution">
    <text evidence="5">The sequence shown here is derived from an EMBL/GenBank/DDBJ whole genome shotgun (WGS) entry which is preliminary data.</text>
</comment>
<dbReference type="Gene3D" id="3.40.50.720">
    <property type="entry name" value="NAD(P)-binding Rossmann-like Domain"/>
    <property type="match status" value="1"/>
</dbReference>
<evidence type="ECO:0000256" key="1">
    <source>
        <dbReference type="ARBA" id="ARBA00010928"/>
    </source>
</evidence>
<dbReference type="Proteomes" id="UP000017052">
    <property type="component" value="Unassembled WGS sequence"/>
</dbReference>
<organism evidence="5 6">
    <name type="scientific">Propionibacterium acidifaciens F0233</name>
    <dbReference type="NCBI Taxonomy" id="553198"/>
    <lineage>
        <taxon>Bacteria</taxon>
        <taxon>Bacillati</taxon>
        <taxon>Actinomycetota</taxon>
        <taxon>Actinomycetes</taxon>
        <taxon>Propionibacteriales</taxon>
        <taxon>Propionibacteriaceae</taxon>
        <taxon>Propionibacterium</taxon>
    </lineage>
</organism>
<dbReference type="OrthoDB" id="9815825at2"/>
<dbReference type="GO" id="GO:0000166">
    <property type="term" value="F:nucleotide binding"/>
    <property type="evidence" value="ECO:0007669"/>
    <property type="project" value="InterPro"/>
</dbReference>
<accession>U2S9D3</accession>
<dbReference type="SUPFAM" id="SSF51735">
    <property type="entry name" value="NAD(P)-binding Rossmann-fold domains"/>
    <property type="match status" value="1"/>
</dbReference>
<keyword evidence="2" id="KW-0560">Oxidoreductase</keyword>
<dbReference type="InterPro" id="IPR055170">
    <property type="entry name" value="GFO_IDH_MocA-like_dom"/>
</dbReference>
<evidence type="ECO:0000256" key="2">
    <source>
        <dbReference type="ARBA" id="ARBA00023002"/>
    </source>
</evidence>
<feature type="domain" description="Gfo/Idh/MocA-like oxidoreductase N-terminal" evidence="3">
    <location>
        <begin position="3"/>
        <end position="121"/>
    </location>
</feature>
<dbReference type="InterPro" id="IPR000683">
    <property type="entry name" value="Gfo/Idh/MocA-like_OxRdtase_N"/>
</dbReference>
<sequence length="328" mass="35287">MSIQWGIAGSGRISHMIAAEFGAVEDAEVVAVGSRSTERARAFAVEFGIPHAHGSYEALVADPQVDALYIGTPNARHFPLALAAIDAGKAVLVEKSMCCQGEHARQLIRAAAERRVFLMEGMWTRFLPAIRAAHQAVESGRIGQVRTLQGDLFAHRPFDPTDRLFAPELGGGAMLDLGVYVLHFAQDFLGAPCSMQCTGRCYDNGVDADMGLQLRYDDGSFAQLCCSLAGHGPARMVIAGTEGFIEVGPRFHHPSEITVHAPDDGPQVISEPFEGSGYRLELQSVTDAIASGATEHELVPLADSLAVSQTMTEALDRFGYRPHDQLTL</sequence>
<dbReference type="RefSeq" id="WP_021797019.1">
    <property type="nucleotide sequence ID" value="NZ_ACVN02000118.1"/>
</dbReference>
<dbReference type="SUPFAM" id="SSF55347">
    <property type="entry name" value="Glyceraldehyde-3-phosphate dehydrogenase-like, C-terminal domain"/>
    <property type="match status" value="1"/>
</dbReference>